<name>A0A8J9YZJ1_BRALA</name>
<dbReference type="GO" id="GO:0005737">
    <property type="term" value="C:cytoplasm"/>
    <property type="evidence" value="ECO:0007669"/>
    <property type="project" value="TreeGrafter"/>
</dbReference>
<dbReference type="InterPro" id="IPR011323">
    <property type="entry name" value="Mss4/transl-control_tumour"/>
</dbReference>
<dbReference type="Proteomes" id="UP000838412">
    <property type="component" value="Chromosome 14"/>
</dbReference>
<organism evidence="1 2">
    <name type="scientific">Branchiostoma lanceolatum</name>
    <name type="common">Common lancelet</name>
    <name type="synonym">Amphioxus lanceolatum</name>
    <dbReference type="NCBI Taxonomy" id="7740"/>
    <lineage>
        <taxon>Eukaryota</taxon>
        <taxon>Metazoa</taxon>
        <taxon>Chordata</taxon>
        <taxon>Cephalochordata</taxon>
        <taxon>Leptocardii</taxon>
        <taxon>Amphioxiformes</taxon>
        <taxon>Branchiostomatidae</taxon>
        <taxon>Branchiostoma</taxon>
    </lineage>
</organism>
<dbReference type="SUPFAM" id="SSF51316">
    <property type="entry name" value="Mss4-like"/>
    <property type="match status" value="1"/>
</dbReference>
<reference evidence="1" key="1">
    <citation type="submission" date="2022-01" db="EMBL/GenBank/DDBJ databases">
        <authorList>
            <person name="Braso-Vives M."/>
        </authorList>
    </citation>
    <scope>NUCLEOTIDE SEQUENCE</scope>
</reference>
<evidence type="ECO:0000313" key="1">
    <source>
        <dbReference type="EMBL" id="CAH1244778.1"/>
    </source>
</evidence>
<dbReference type="GO" id="GO:0005509">
    <property type="term" value="F:calcium ion binding"/>
    <property type="evidence" value="ECO:0007669"/>
    <property type="project" value="TreeGrafter"/>
</dbReference>
<dbReference type="Pfam" id="PF00838">
    <property type="entry name" value="TCTP"/>
    <property type="match status" value="1"/>
</dbReference>
<keyword evidence="2" id="KW-1185">Reference proteome</keyword>
<sequence length="314" mass="35108">MRLLPLISPAIPTTPDAGRVCRAYSAVLEEGVFIWKDRSSVRKPLLFVRQTESTTSRQVSMKNMKTALFLSLLVGTLMFSGGEESPGATRARFRALRGKVNLLGEILEHIERVAEMSARREDNNGALTAGRRNSNQIRQQPGKLIVYKDVLTGKDMFTSSNKITTRSDGIYEVECKMVSEDASVSDTKIGGNRNADGDKSEPGKTGCDVVFQNNLDPAITLKTEKAYYGYFRGYIKDIMKYLQKNKPDRVEGFKAAANAWNGLVLDNSKNWKYFAGEDDVYDLKGMVPLLRIREDGGTPYMLFLKDGLREETMS</sequence>
<dbReference type="PANTHER" id="PTHR11991:SF0">
    <property type="entry name" value="TRANSLATIONALLY-CONTROLLED TUMOR PROTEIN"/>
    <property type="match status" value="1"/>
</dbReference>
<dbReference type="InterPro" id="IPR018105">
    <property type="entry name" value="Translational_control_tumour_p"/>
</dbReference>
<dbReference type="OrthoDB" id="10248936at2759"/>
<dbReference type="EMBL" id="OV696699">
    <property type="protein sequence ID" value="CAH1244778.1"/>
    <property type="molecule type" value="Genomic_DNA"/>
</dbReference>
<proteinExistence type="predicted"/>
<gene>
    <name evidence="1" type="primary">TPT1</name>
    <name evidence="1" type="ORF">BLAG_LOCUS7337</name>
</gene>
<evidence type="ECO:0000313" key="2">
    <source>
        <dbReference type="Proteomes" id="UP000838412"/>
    </source>
</evidence>
<protein>
    <submittedName>
        <fullName evidence="1">TPT1 protein</fullName>
    </submittedName>
</protein>
<dbReference type="InterPro" id="IPR011057">
    <property type="entry name" value="Mss4-like_sf"/>
</dbReference>
<dbReference type="Gene3D" id="2.170.150.10">
    <property type="entry name" value="Metal Binding Protein, Guanine Nucleotide Exchange Factor, Chain A"/>
    <property type="match status" value="1"/>
</dbReference>
<dbReference type="PANTHER" id="PTHR11991">
    <property type="entry name" value="TRANSLATIONALLY CONTROLLED TUMOR PROTEIN-RELATED"/>
    <property type="match status" value="1"/>
</dbReference>
<dbReference type="AlphaFoldDB" id="A0A8J9YZJ1"/>
<accession>A0A8J9YZJ1</accession>